<dbReference type="EMBL" id="AFBQ01000321">
    <property type="protein sequence ID" value="EHY30518.1"/>
    <property type="molecule type" value="Genomic_DNA"/>
</dbReference>
<keyword evidence="3" id="KW-1185">Reference proteome</keyword>
<name>H3KH94_9BURK</name>
<feature type="chain" id="PRO_5003588043" evidence="1">
    <location>
        <begin position="26"/>
        <end position="50"/>
    </location>
</feature>
<keyword evidence="1" id="KW-0732">Signal</keyword>
<accession>H3KH94</accession>
<dbReference type="Proteomes" id="UP000004956">
    <property type="component" value="Unassembled WGS sequence"/>
</dbReference>
<evidence type="ECO:0000313" key="3">
    <source>
        <dbReference type="Proteomes" id="UP000004956"/>
    </source>
</evidence>
<sequence length="50" mass="5301">MLRRTFVKASAALALAATIAMPAFAATVGQDYQVLEKPLPGGEGKIVKIW</sequence>
<organism evidence="2 3">
    <name type="scientific">Sutterella parvirubra YIT 11816</name>
    <dbReference type="NCBI Taxonomy" id="762967"/>
    <lineage>
        <taxon>Bacteria</taxon>
        <taxon>Pseudomonadati</taxon>
        <taxon>Pseudomonadota</taxon>
        <taxon>Betaproteobacteria</taxon>
        <taxon>Burkholderiales</taxon>
        <taxon>Sutterellaceae</taxon>
        <taxon>Sutterella</taxon>
    </lineage>
</organism>
<protein>
    <submittedName>
        <fullName evidence="2">Tat pathway signal sequence domain protein</fullName>
    </submittedName>
</protein>
<feature type="non-terminal residue" evidence="2">
    <location>
        <position position="50"/>
    </location>
</feature>
<dbReference type="HOGENOM" id="CLU_3301841_0_0_4"/>
<evidence type="ECO:0000256" key="1">
    <source>
        <dbReference type="SAM" id="SignalP"/>
    </source>
</evidence>
<dbReference type="InterPro" id="IPR006311">
    <property type="entry name" value="TAT_signal"/>
</dbReference>
<dbReference type="AlphaFoldDB" id="H3KH94"/>
<gene>
    <name evidence="2" type="ORF">HMPREF9440_02137</name>
</gene>
<comment type="caution">
    <text evidence="2">The sequence shown here is derived from an EMBL/GenBank/DDBJ whole genome shotgun (WGS) entry which is preliminary data.</text>
</comment>
<evidence type="ECO:0000313" key="2">
    <source>
        <dbReference type="EMBL" id="EHY30518.1"/>
    </source>
</evidence>
<feature type="signal peptide" evidence="1">
    <location>
        <begin position="1"/>
        <end position="25"/>
    </location>
</feature>
<proteinExistence type="predicted"/>
<reference evidence="2 3" key="1">
    <citation type="submission" date="2011-11" db="EMBL/GenBank/DDBJ databases">
        <authorList>
            <person name="Weinstock G."/>
            <person name="Sodergren E."/>
            <person name="Clifton S."/>
            <person name="Fulton L."/>
            <person name="Fulton B."/>
            <person name="Courtney L."/>
            <person name="Fronick C."/>
            <person name="Harrison M."/>
            <person name="Strong C."/>
            <person name="Farmer C."/>
            <person name="Delahaunty K."/>
            <person name="Markovic C."/>
            <person name="Hall O."/>
            <person name="Minx P."/>
            <person name="Tomlinson C."/>
            <person name="Mitreva M."/>
            <person name="Hou S."/>
            <person name="Chen J."/>
            <person name="Wollam A."/>
            <person name="Pepin K.H."/>
            <person name="Johnson M."/>
            <person name="Bhonagiri V."/>
            <person name="Zhang X."/>
            <person name="Suruliraj S."/>
            <person name="Warren W."/>
            <person name="Chinwalla A."/>
            <person name="Mardis E.R."/>
            <person name="Wilson R.K."/>
        </authorList>
    </citation>
    <scope>NUCLEOTIDE SEQUENCE [LARGE SCALE GENOMIC DNA]</scope>
    <source>
        <strain evidence="2 3">YIT 11816</strain>
    </source>
</reference>
<dbReference type="PROSITE" id="PS51318">
    <property type="entry name" value="TAT"/>
    <property type="match status" value="1"/>
</dbReference>